<keyword evidence="2" id="KW-1185">Reference proteome</keyword>
<organism evidence="1 2">
    <name type="scientific">Paenibacillus terreus</name>
    <dbReference type="NCBI Taxonomy" id="1387834"/>
    <lineage>
        <taxon>Bacteria</taxon>
        <taxon>Bacillati</taxon>
        <taxon>Bacillota</taxon>
        <taxon>Bacilli</taxon>
        <taxon>Bacillales</taxon>
        <taxon>Paenibacillaceae</taxon>
        <taxon>Paenibacillus</taxon>
    </lineage>
</organism>
<accession>A0ABV5B481</accession>
<name>A0ABV5B481_9BACL</name>
<proteinExistence type="predicted"/>
<gene>
    <name evidence="1" type="ORF">ACE3NQ_05155</name>
</gene>
<dbReference type="Proteomes" id="UP001580407">
    <property type="component" value="Unassembled WGS sequence"/>
</dbReference>
<dbReference type="RefSeq" id="WP_375524119.1">
    <property type="nucleotide sequence ID" value="NZ_JBHILM010000004.1"/>
</dbReference>
<evidence type="ECO:0000313" key="1">
    <source>
        <dbReference type="EMBL" id="MFB5680307.1"/>
    </source>
</evidence>
<dbReference type="EMBL" id="JBHILM010000004">
    <property type="protein sequence ID" value="MFB5680307.1"/>
    <property type="molecule type" value="Genomic_DNA"/>
</dbReference>
<protein>
    <submittedName>
        <fullName evidence="1">Uncharacterized protein</fullName>
    </submittedName>
</protein>
<reference evidence="1 2" key="1">
    <citation type="submission" date="2024-09" db="EMBL/GenBank/DDBJ databases">
        <authorList>
            <person name="Ruan L."/>
        </authorList>
    </citation>
    <scope>NUCLEOTIDE SEQUENCE [LARGE SCALE GENOMIC DNA]</scope>
    <source>
        <strain evidence="1 2">D33</strain>
    </source>
</reference>
<evidence type="ECO:0000313" key="2">
    <source>
        <dbReference type="Proteomes" id="UP001580407"/>
    </source>
</evidence>
<comment type="caution">
    <text evidence="1">The sequence shown here is derived from an EMBL/GenBank/DDBJ whole genome shotgun (WGS) entry which is preliminary data.</text>
</comment>
<sequence length="111" mass="12467">MFQAGTVLLDDRIYKFSAELNNSIIARKTSAKCGLSSVNYVDKRFSYGRVDSTEKDMVISSSYGNLFNSLYREGIKAGKVELKLEIYRYIKLQMMLNGVLKCASFVNAAQA</sequence>